<keyword evidence="2 5" id="KW-0812">Transmembrane</keyword>
<dbReference type="NCBIfam" id="TIGR03902">
    <property type="entry name" value="rhom_GG_sort"/>
    <property type="match status" value="1"/>
</dbReference>
<accession>A0ABV8CPE0</accession>
<feature type="transmembrane region" description="Helical" evidence="5">
    <location>
        <begin position="56"/>
        <end position="74"/>
    </location>
</feature>
<dbReference type="PROSITE" id="PS51257">
    <property type="entry name" value="PROKAR_LIPOPROTEIN"/>
    <property type="match status" value="1"/>
</dbReference>
<dbReference type="InterPro" id="IPR023826">
    <property type="entry name" value="Rhom-like_SP_proteobac"/>
</dbReference>
<dbReference type="RefSeq" id="WP_377152196.1">
    <property type="nucleotide sequence ID" value="NZ_JBHSAF010000014.1"/>
</dbReference>
<dbReference type="EMBL" id="JBHSAF010000014">
    <property type="protein sequence ID" value="MFC3913789.1"/>
    <property type="molecule type" value="Genomic_DNA"/>
</dbReference>
<keyword evidence="7" id="KW-0378">Hydrolase</keyword>
<evidence type="ECO:0000313" key="7">
    <source>
        <dbReference type="EMBL" id="MFC3913789.1"/>
    </source>
</evidence>
<proteinExistence type="predicted"/>
<dbReference type="Proteomes" id="UP001595692">
    <property type="component" value="Unassembled WGS sequence"/>
</dbReference>
<feature type="transmembrane region" description="Helical" evidence="5">
    <location>
        <begin position="169"/>
        <end position="185"/>
    </location>
</feature>
<evidence type="ECO:0000256" key="3">
    <source>
        <dbReference type="ARBA" id="ARBA00022989"/>
    </source>
</evidence>
<sequence>MIKQGTAFWCFLLLALVFSCVVQSFGNDSLLSFDRSAILSGEYWRLITGGWLHHNAPHMLMNLLALSILWCLLIPPLTDGFCLLLLVLLVSLVDLGILILVPKTQHYWGLSGALHGLFAIATCLQFIDKKRLAALWLIGLILKLVWDTAHLDDTTAQLIGTRVHVESHILGSMAGLAIGLALLLWQRQAQRNRVNLTTKD</sequence>
<keyword evidence="3 5" id="KW-1133">Transmembrane helix</keyword>
<organism evidence="7 8">
    <name type="scientific">Pseudaeromonas sharmana</name>
    <dbReference type="NCBI Taxonomy" id="328412"/>
    <lineage>
        <taxon>Bacteria</taxon>
        <taxon>Pseudomonadati</taxon>
        <taxon>Pseudomonadota</taxon>
        <taxon>Gammaproteobacteria</taxon>
        <taxon>Aeromonadales</taxon>
        <taxon>Aeromonadaceae</taxon>
        <taxon>Pseudaeromonas</taxon>
    </lineage>
</organism>
<evidence type="ECO:0000256" key="4">
    <source>
        <dbReference type="ARBA" id="ARBA00023136"/>
    </source>
</evidence>
<dbReference type="Gene3D" id="1.20.1540.10">
    <property type="entry name" value="Rhomboid-like"/>
    <property type="match status" value="1"/>
</dbReference>
<evidence type="ECO:0000256" key="1">
    <source>
        <dbReference type="ARBA" id="ARBA00004141"/>
    </source>
</evidence>
<evidence type="ECO:0000313" key="8">
    <source>
        <dbReference type="Proteomes" id="UP001595692"/>
    </source>
</evidence>
<protein>
    <submittedName>
        <fullName evidence="7">Rhombosortase</fullName>
        <ecNumber evidence="7">3.4.21.-</ecNumber>
    </submittedName>
</protein>
<keyword evidence="4 5" id="KW-0472">Membrane</keyword>
<dbReference type="EC" id="3.4.21.-" evidence="7"/>
<feature type="domain" description="Peptidase S54 rhomboid" evidence="6">
    <location>
        <begin position="41"/>
        <end position="183"/>
    </location>
</feature>
<feature type="transmembrane region" description="Helical" evidence="5">
    <location>
        <begin position="81"/>
        <end position="101"/>
    </location>
</feature>
<evidence type="ECO:0000256" key="2">
    <source>
        <dbReference type="ARBA" id="ARBA00022692"/>
    </source>
</evidence>
<feature type="transmembrane region" description="Helical" evidence="5">
    <location>
        <begin position="132"/>
        <end position="149"/>
    </location>
</feature>
<evidence type="ECO:0000256" key="5">
    <source>
        <dbReference type="SAM" id="Phobius"/>
    </source>
</evidence>
<dbReference type="GO" id="GO:0016787">
    <property type="term" value="F:hydrolase activity"/>
    <property type="evidence" value="ECO:0007669"/>
    <property type="project" value="UniProtKB-KW"/>
</dbReference>
<evidence type="ECO:0000259" key="6">
    <source>
        <dbReference type="Pfam" id="PF01694"/>
    </source>
</evidence>
<dbReference type="Pfam" id="PF01694">
    <property type="entry name" value="Rhomboid"/>
    <property type="match status" value="1"/>
</dbReference>
<dbReference type="SUPFAM" id="SSF144091">
    <property type="entry name" value="Rhomboid-like"/>
    <property type="match status" value="1"/>
</dbReference>
<keyword evidence="8" id="KW-1185">Reference proteome</keyword>
<comment type="caution">
    <text evidence="7">The sequence shown here is derived from an EMBL/GenBank/DDBJ whole genome shotgun (WGS) entry which is preliminary data.</text>
</comment>
<name>A0ABV8CPE0_9GAMM</name>
<reference evidence="8" key="1">
    <citation type="journal article" date="2019" name="Int. J. Syst. Evol. Microbiol.">
        <title>The Global Catalogue of Microorganisms (GCM) 10K type strain sequencing project: providing services to taxonomists for standard genome sequencing and annotation.</title>
        <authorList>
            <consortium name="The Broad Institute Genomics Platform"/>
            <consortium name="The Broad Institute Genome Sequencing Center for Infectious Disease"/>
            <person name="Wu L."/>
            <person name="Ma J."/>
        </authorList>
    </citation>
    <scope>NUCLEOTIDE SEQUENCE [LARGE SCALE GENOMIC DNA]</scope>
    <source>
        <strain evidence="8">CCUG 54939</strain>
    </source>
</reference>
<comment type="subcellular location">
    <subcellularLocation>
        <location evidence="1">Membrane</location>
        <topology evidence="1">Multi-pass membrane protein</topology>
    </subcellularLocation>
</comment>
<gene>
    <name evidence="7" type="primary">rrtA</name>
    <name evidence="7" type="ORF">ACFOSS_09970</name>
</gene>
<dbReference type="InterPro" id="IPR035952">
    <property type="entry name" value="Rhomboid-like_sf"/>
</dbReference>
<dbReference type="InterPro" id="IPR022764">
    <property type="entry name" value="Peptidase_S54_rhomboid_dom"/>
</dbReference>
<feature type="transmembrane region" description="Helical" evidence="5">
    <location>
        <begin position="107"/>
        <end position="127"/>
    </location>
</feature>